<evidence type="ECO:0000256" key="1">
    <source>
        <dbReference type="ARBA" id="ARBA00022729"/>
    </source>
</evidence>
<evidence type="ECO:0000313" key="3">
    <source>
        <dbReference type="Proteomes" id="UP000237347"/>
    </source>
</evidence>
<organism evidence="2 3">
    <name type="scientific">Quercus suber</name>
    <name type="common">Cork oak</name>
    <dbReference type="NCBI Taxonomy" id="58331"/>
    <lineage>
        <taxon>Eukaryota</taxon>
        <taxon>Viridiplantae</taxon>
        <taxon>Streptophyta</taxon>
        <taxon>Embryophyta</taxon>
        <taxon>Tracheophyta</taxon>
        <taxon>Spermatophyta</taxon>
        <taxon>Magnoliopsida</taxon>
        <taxon>eudicotyledons</taxon>
        <taxon>Gunneridae</taxon>
        <taxon>Pentapetalae</taxon>
        <taxon>rosids</taxon>
        <taxon>fabids</taxon>
        <taxon>Fagales</taxon>
        <taxon>Fagaceae</taxon>
        <taxon>Quercus</taxon>
    </lineage>
</organism>
<protein>
    <submittedName>
        <fullName evidence="2">Receptor-like protein 9a</fullName>
    </submittedName>
</protein>
<dbReference type="InterPro" id="IPR053211">
    <property type="entry name" value="DNA_repair-toleration"/>
</dbReference>
<gene>
    <name evidence="2" type="primary">RLP9A_0</name>
    <name evidence="2" type="ORF">CFP56_029024</name>
</gene>
<dbReference type="SUPFAM" id="SSF52058">
    <property type="entry name" value="L domain-like"/>
    <property type="match status" value="1"/>
</dbReference>
<dbReference type="PANTHER" id="PTHR48060">
    <property type="entry name" value="DNA DAMAGE-REPAIR/TOLERATION PROTEIN DRT100"/>
    <property type="match status" value="1"/>
</dbReference>
<keyword evidence="3" id="KW-1185">Reference proteome</keyword>
<dbReference type="InterPro" id="IPR001611">
    <property type="entry name" value="Leu-rich_rpt"/>
</dbReference>
<dbReference type="Proteomes" id="UP000237347">
    <property type="component" value="Unassembled WGS sequence"/>
</dbReference>
<dbReference type="Pfam" id="PF00560">
    <property type="entry name" value="LRR_1"/>
    <property type="match status" value="2"/>
</dbReference>
<dbReference type="AlphaFoldDB" id="A0AAW0JRL7"/>
<dbReference type="PRINTS" id="PR00019">
    <property type="entry name" value="LEURICHRPT"/>
</dbReference>
<dbReference type="EMBL" id="PKMF04000480">
    <property type="protein sequence ID" value="KAK7829535.1"/>
    <property type="molecule type" value="Genomic_DNA"/>
</dbReference>
<comment type="caution">
    <text evidence="2">The sequence shown here is derived from an EMBL/GenBank/DDBJ whole genome shotgun (WGS) entry which is preliminary data.</text>
</comment>
<dbReference type="Gene3D" id="3.80.10.10">
    <property type="entry name" value="Ribonuclease Inhibitor"/>
    <property type="match status" value="2"/>
</dbReference>
<keyword evidence="1" id="KW-0732">Signal</keyword>
<evidence type="ECO:0000313" key="2">
    <source>
        <dbReference type="EMBL" id="KAK7829535.1"/>
    </source>
</evidence>
<name>A0AAW0JRL7_QUESU</name>
<accession>A0AAW0JRL7</accession>
<dbReference type="PANTHER" id="PTHR48060:SF17">
    <property type="entry name" value="LRR RECEPTOR-LIKE SERINE_THREONINE-PROTEIN KINASE IRK-RELATED"/>
    <property type="match status" value="1"/>
</dbReference>
<dbReference type="InterPro" id="IPR032675">
    <property type="entry name" value="LRR_dom_sf"/>
</dbReference>
<sequence>MKCLTWGLIVQIQIRGHRGCFEEERTGLLEIKEFVRSNGNDVDHLLHSWANDPKSECYDWEQVICDSNTGHVVELFLHNVKELSYVYSPRFKYYFLRNDRDNYMHYLETNHSMWFLNVSLFEAFNELKSLNLSMNEFEGWIGNEGSESLCRLKRLEILDLGYNEFNRSIIQSLSLVTSLKNLILHRNQLKGSFLMKELSILEDLEMLDLSYNLLNGSLTMQDFESFDSLEILDLSWNGFTRNLPHSIRALSSLKSLSLSSNYLNGSSPTQGKYFIKILCKDNHFKGNISSLIVGLTSLKHTDLSYNLFEGLFSFDTFANHSKLELVQIICDSKTLDIETEIQHGYLCFSRSSLCYIIVL</sequence>
<proteinExistence type="predicted"/>
<reference evidence="2 3" key="1">
    <citation type="journal article" date="2018" name="Sci. Data">
        <title>The draft genome sequence of cork oak.</title>
        <authorList>
            <person name="Ramos A.M."/>
            <person name="Usie A."/>
            <person name="Barbosa P."/>
            <person name="Barros P.M."/>
            <person name="Capote T."/>
            <person name="Chaves I."/>
            <person name="Simoes F."/>
            <person name="Abreu I."/>
            <person name="Carrasquinho I."/>
            <person name="Faro C."/>
            <person name="Guimaraes J.B."/>
            <person name="Mendonca D."/>
            <person name="Nobrega F."/>
            <person name="Rodrigues L."/>
            <person name="Saibo N.J.M."/>
            <person name="Varela M.C."/>
            <person name="Egas C."/>
            <person name="Matos J."/>
            <person name="Miguel C.M."/>
            <person name="Oliveira M.M."/>
            <person name="Ricardo C.P."/>
            <person name="Goncalves S."/>
        </authorList>
    </citation>
    <scope>NUCLEOTIDE SEQUENCE [LARGE SCALE GENOMIC DNA]</scope>
    <source>
        <strain evidence="3">cv. HL8</strain>
    </source>
</reference>